<dbReference type="GO" id="GO:0006605">
    <property type="term" value="P:protein targeting"/>
    <property type="evidence" value="ECO:0007669"/>
    <property type="project" value="UniProtKB-UniRule"/>
</dbReference>
<dbReference type="PANTHER" id="PTHR33910:SF1">
    <property type="entry name" value="PROTEIN TRANSLOCASE SUBUNIT SECE"/>
    <property type="match status" value="1"/>
</dbReference>
<dbReference type="InterPro" id="IPR038379">
    <property type="entry name" value="SecE_sf"/>
</dbReference>
<dbReference type="GO" id="GO:0005886">
    <property type="term" value="C:plasma membrane"/>
    <property type="evidence" value="ECO:0007669"/>
    <property type="project" value="UniProtKB-UniRule"/>
</dbReference>
<reference evidence="10 11" key="1">
    <citation type="submission" date="2016-11" db="EMBL/GenBank/DDBJ databases">
        <authorList>
            <person name="Jaros S."/>
            <person name="Januszkiewicz K."/>
            <person name="Wedrychowicz H."/>
        </authorList>
    </citation>
    <scope>NUCLEOTIDE SEQUENCE [LARGE SCALE GENOMIC DNA]</scope>
    <source>
        <strain evidence="10 11">DSM 17737</strain>
    </source>
</reference>
<evidence type="ECO:0000256" key="8">
    <source>
        <dbReference type="ARBA" id="ARBA00023136"/>
    </source>
</evidence>
<evidence type="ECO:0000256" key="4">
    <source>
        <dbReference type="ARBA" id="ARBA00022692"/>
    </source>
</evidence>
<dbReference type="RefSeq" id="WP_074200564.1">
    <property type="nucleotide sequence ID" value="NZ_FSRE01000001.1"/>
</dbReference>
<keyword evidence="2 9" id="KW-0813">Transport</keyword>
<dbReference type="STRING" id="364032.SAMN05443662_0232"/>
<dbReference type="InterPro" id="IPR001901">
    <property type="entry name" value="Translocase_SecE/Sec61-g"/>
</dbReference>
<name>A0A1N6DKT2_9GAMM</name>
<keyword evidence="11" id="KW-1185">Reference proteome</keyword>
<organism evidence="10 11">
    <name type="scientific">Sulfurivirga caldicuralii</name>
    <dbReference type="NCBI Taxonomy" id="364032"/>
    <lineage>
        <taxon>Bacteria</taxon>
        <taxon>Pseudomonadati</taxon>
        <taxon>Pseudomonadota</taxon>
        <taxon>Gammaproteobacteria</taxon>
        <taxon>Thiotrichales</taxon>
        <taxon>Piscirickettsiaceae</taxon>
        <taxon>Sulfurivirga</taxon>
    </lineage>
</organism>
<feature type="transmembrane region" description="Helical" evidence="9">
    <location>
        <begin position="21"/>
        <end position="39"/>
    </location>
</feature>
<accession>A0A1N6DKT2</accession>
<dbReference type="HAMAP" id="MF_00422">
    <property type="entry name" value="SecE"/>
    <property type="match status" value="1"/>
</dbReference>
<dbReference type="Gene3D" id="1.20.5.1030">
    <property type="entry name" value="Preprotein translocase secy subunit"/>
    <property type="match status" value="1"/>
</dbReference>
<evidence type="ECO:0000256" key="9">
    <source>
        <dbReference type="HAMAP-Rule" id="MF_00422"/>
    </source>
</evidence>
<comment type="similarity">
    <text evidence="9">Belongs to the SecE/SEC61-gamma family.</text>
</comment>
<keyword evidence="5 9" id="KW-0653">Protein transport</keyword>
<dbReference type="Pfam" id="PF00584">
    <property type="entry name" value="SecE"/>
    <property type="match status" value="1"/>
</dbReference>
<dbReference type="Proteomes" id="UP000198461">
    <property type="component" value="Unassembled WGS sequence"/>
</dbReference>
<dbReference type="GO" id="GO:0008320">
    <property type="term" value="F:protein transmembrane transporter activity"/>
    <property type="evidence" value="ECO:0007669"/>
    <property type="project" value="UniProtKB-UniRule"/>
</dbReference>
<evidence type="ECO:0000256" key="6">
    <source>
        <dbReference type="ARBA" id="ARBA00022989"/>
    </source>
</evidence>
<dbReference type="NCBIfam" id="TIGR00964">
    <property type="entry name" value="secE_bact"/>
    <property type="match status" value="1"/>
</dbReference>
<gene>
    <name evidence="9" type="primary">secE</name>
    <name evidence="10" type="ORF">SAMN05443662_0232</name>
</gene>
<evidence type="ECO:0000256" key="5">
    <source>
        <dbReference type="ARBA" id="ARBA00022927"/>
    </source>
</evidence>
<dbReference type="GO" id="GO:0009306">
    <property type="term" value="P:protein secretion"/>
    <property type="evidence" value="ECO:0007669"/>
    <property type="project" value="UniProtKB-UniRule"/>
</dbReference>
<sequence length="131" mass="14713">MSKRSAHTEAEVQQRSAGDRIKLIAGGLIAVLAVVAYYTQEQLPLLERVAIVLVGLSVGGYLVYLTETGQRAKRFLSEMRKELRLVVWPTRKETLQTTLMIIAVVIVMGFFLWLVDMFFLWAVELLTGRGG</sequence>
<feature type="transmembrane region" description="Helical" evidence="9">
    <location>
        <begin position="99"/>
        <end position="123"/>
    </location>
</feature>
<dbReference type="PRINTS" id="PR01650">
    <property type="entry name" value="SECETRNLCASE"/>
</dbReference>
<keyword evidence="4 9" id="KW-0812">Transmembrane</keyword>
<comment type="subunit">
    <text evidence="9">Component of the Sec protein translocase complex. Heterotrimer consisting of SecY, SecE and SecG subunits. The heterotrimers can form oligomers, although 1 heterotrimer is thought to be able to translocate proteins. Interacts with the ribosome. Interacts with SecDF, and other proteins may be involved. Interacts with SecA.</text>
</comment>
<comment type="caution">
    <text evidence="9">Lacks conserved residue(s) required for the propagation of feature annotation.</text>
</comment>
<protein>
    <recommendedName>
        <fullName evidence="9">Protein translocase subunit SecE</fullName>
    </recommendedName>
</protein>
<evidence type="ECO:0000256" key="3">
    <source>
        <dbReference type="ARBA" id="ARBA00022475"/>
    </source>
</evidence>
<keyword evidence="7 9" id="KW-0811">Translocation</keyword>
<dbReference type="AlphaFoldDB" id="A0A1N6DKT2"/>
<evidence type="ECO:0000256" key="1">
    <source>
        <dbReference type="ARBA" id="ARBA00004370"/>
    </source>
</evidence>
<evidence type="ECO:0000256" key="7">
    <source>
        <dbReference type="ARBA" id="ARBA00023010"/>
    </source>
</evidence>
<comment type="function">
    <text evidence="9">Essential subunit of the Sec protein translocation channel SecYEG. Clamps together the 2 halves of SecY. May contact the channel plug during translocation.</text>
</comment>
<feature type="transmembrane region" description="Helical" evidence="9">
    <location>
        <begin position="45"/>
        <end position="65"/>
    </location>
</feature>
<dbReference type="GO" id="GO:0043952">
    <property type="term" value="P:protein transport by the Sec complex"/>
    <property type="evidence" value="ECO:0007669"/>
    <property type="project" value="UniProtKB-UniRule"/>
</dbReference>
<proteinExistence type="inferred from homology"/>
<evidence type="ECO:0000313" key="11">
    <source>
        <dbReference type="Proteomes" id="UP000198461"/>
    </source>
</evidence>
<comment type="subcellular location">
    <subcellularLocation>
        <location evidence="1">Membrane</location>
    </subcellularLocation>
</comment>
<dbReference type="GO" id="GO:0065002">
    <property type="term" value="P:intracellular protein transmembrane transport"/>
    <property type="evidence" value="ECO:0007669"/>
    <property type="project" value="UniProtKB-UniRule"/>
</dbReference>
<keyword evidence="3 9" id="KW-1003">Cell membrane</keyword>
<evidence type="ECO:0000313" key="10">
    <source>
        <dbReference type="EMBL" id="SIN71360.1"/>
    </source>
</evidence>
<dbReference type="EMBL" id="FSRE01000001">
    <property type="protein sequence ID" value="SIN71360.1"/>
    <property type="molecule type" value="Genomic_DNA"/>
</dbReference>
<dbReference type="OrthoDB" id="9806365at2"/>
<keyword evidence="8 9" id="KW-0472">Membrane</keyword>
<dbReference type="PANTHER" id="PTHR33910">
    <property type="entry name" value="PROTEIN TRANSLOCASE SUBUNIT SECE"/>
    <property type="match status" value="1"/>
</dbReference>
<evidence type="ECO:0000256" key="2">
    <source>
        <dbReference type="ARBA" id="ARBA00022448"/>
    </source>
</evidence>
<keyword evidence="6 9" id="KW-1133">Transmembrane helix</keyword>
<dbReference type="InterPro" id="IPR005807">
    <property type="entry name" value="SecE_bac"/>
</dbReference>